<protein>
    <recommendedName>
        <fullName evidence="5">biotin--[biotin carboxyl-carrier protein] ligase</fullName>
        <ecNumber evidence="5">6.3.4.15</ecNumber>
    </recommendedName>
</protein>
<dbReference type="InterPro" id="IPR004143">
    <property type="entry name" value="BPL_LPL_catalytic"/>
</dbReference>
<evidence type="ECO:0000259" key="8">
    <source>
        <dbReference type="PROSITE" id="PS51733"/>
    </source>
</evidence>
<feature type="domain" description="BPL/LPL catalytic" evidence="8">
    <location>
        <begin position="18"/>
        <end position="206"/>
    </location>
</feature>
<keyword evidence="1 9" id="KW-0436">Ligase</keyword>
<dbReference type="PANTHER" id="PTHR12835:SF5">
    <property type="entry name" value="BIOTIN--PROTEIN LIGASE"/>
    <property type="match status" value="1"/>
</dbReference>
<dbReference type="Gene3D" id="2.30.30.100">
    <property type="match status" value="1"/>
</dbReference>
<dbReference type="SUPFAM" id="SSF55681">
    <property type="entry name" value="Class II aaRS and biotin synthetases"/>
    <property type="match status" value="1"/>
</dbReference>
<dbReference type="InterPro" id="IPR045864">
    <property type="entry name" value="aa-tRNA-synth_II/BPL/LPL"/>
</dbReference>
<dbReference type="InterPro" id="IPR003142">
    <property type="entry name" value="BPL_C"/>
</dbReference>
<dbReference type="InterPro" id="IPR008988">
    <property type="entry name" value="Transcriptional_repressor_C"/>
</dbReference>
<dbReference type="RefSeq" id="WP_126127950.1">
    <property type="nucleotide sequence ID" value="NZ_CP034464.1"/>
</dbReference>
<keyword evidence="4" id="KW-0092">Biotin</keyword>
<evidence type="ECO:0000256" key="6">
    <source>
        <dbReference type="ARBA" id="ARBA00047846"/>
    </source>
</evidence>
<evidence type="ECO:0000256" key="2">
    <source>
        <dbReference type="ARBA" id="ARBA00022741"/>
    </source>
</evidence>
<name>A0A3S9HKG0_9BURK</name>
<sequence length="275" mass="29437">MDSLIEQHKNSESRARLSTQRILYLRAQHGEQVDVEVVAETGSTNADLMARLELLQGPVLRIAEHQTAGRGRAGRVWHSVPGGVLTFSLAWYFPGTSQALLGLPLAIGVAIAECLLALGLPVSLKWPNDILKDKKKLAGVLIETAAARQGGSWAVIGVGLNLSVPDALETHIGHSVADAPWLAQMDRNQLVAQLLNSLAAAMEEFRQQGFAAFADRWNRLHAYAQQEVVILDRGQVVQQGLALGVDAQGCLLLQTAQGTLPVISGDVSLRAAATP</sequence>
<evidence type="ECO:0000256" key="4">
    <source>
        <dbReference type="ARBA" id="ARBA00023267"/>
    </source>
</evidence>
<gene>
    <name evidence="9" type="ORF">EJN92_11490</name>
</gene>
<organism evidence="9 10">
    <name type="scientific">Undibacterium parvum</name>
    <dbReference type="NCBI Taxonomy" id="401471"/>
    <lineage>
        <taxon>Bacteria</taxon>
        <taxon>Pseudomonadati</taxon>
        <taxon>Pseudomonadota</taxon>
        <taxon>Betaproteobacteria</taxon>
        <taxon>Burkholderiales</taxon>
        <taxon>Oxalobacteraceae</taxon>
        <taxon>Undibacterium</taxon>
    </lineage>
</organism>
<keyword evidence="3" id="KW-0067">ATP-binding</keyword>
<accession>A0A3S9HKG0</accession>
<proteinExistence type="predicted"/>
<keyword evidence="10" id="KW-1185">Reference proteome</keyword>
<dbReference type="EMBL" id="CP034464">
    <property type="protein sequence ID" value="AZP12571.1"/>
    <property type="molecule type" value="Genomic_DNA"/>
</dbReference>
<keyword evidence="7" id="KW-1133">Transmembrane helix</keyword>
<evidence type="ECO:0000256" key="3">
    <source>
        <dbReference type="ARBA" id="ARBA00022840"/>
    </source>
</evidence>
<dbReference type="SUPFAM" id="SSF50037">
    <property type="entry name" value="C-terminal domain of transcriptional repressors"/>
    <property type="match status" value="1"/>
</dbReference>
<dbReference type="GO" id="GO:0004077">
    <property type="term" value="F:biotin--[biotin carboxyl-carrier protein] ligase activity"/>
    <property type="evidence" value="ECO:0007669"/>
    <property type="project" value="UniProtKB-EC"/>
</dbReference>
<dbReference type="NCBIfam" id="TIGR00121">
    <property type="entry name" value="birA_ligase"/>
    <property type="match status" value="1"/>
</dbReference>
<dbReference type="Proteomes" id="UP000275663">
    <property type="component" value="Chromosome"/>
</dbReference>
<dbReference type="GO" id="GO:0005524">
    <property type="term" value="F:ATP binding"/>
    <property type="evidence" value="ECO:0007669"/>
    <property type="project" value="UniProtKB-KW"/>
</dbReference>
<dbReference type="CDD" id="cd16442">
    <property type="entry name" value="BPL"/>
    <property type="match status" value="1"/>
</dbReference>
<evidence type="ECO:0000256" key="7">
    <source>
        <dbReference type="SAM" id="Phobius"/>
    </source>
</evidence>
<dbReference type="PANTHER" id="PTHR12835">
    <property type="entry name" value="BIOTIN PROTEIN LIGASE"/>
    <property type="match status" value="1"/>
</dbReference>
<comment type="catalytic activity">
    <reaction evidence="6">
        <text>biotin + L-lysyl-[protein] + ATP = N(6)-biotinyl-L-lysyl-[protein] + AMP + diphosphate + H(+)</text>
        <dbReference type="Rhea" id="RHEA:11756"/>
        <dbReference type="Rhea" id="RHEA-COMP:9752"/>
        <dbReference type="Rhea" id="RHEA-COMP:10505"/>
        <dbReference type="ChEBI" id="CHEBI:15378"/>
        <dbReference type="ChEBI" id="CHEBI:29969"/>
        <dbReference type="ChEBI" id="CHEBI:30616"/>
        <dbReference type="ChEBI" id="CHEBI:33019"/>
        <dbReference type="ChEBI" id="CHEBI:57586"/>
        <dbReference type="ChEBI" id="CHEBI:83144"/>
        <dbReference type="ChEBI" id="CHEBI:456215"/>
        <dbReference type="EC" id="6.3.4.15"/>
    </reaction>
</comment>
<keyword evidence="2" id="KW-0547">Nucleotide-binding</keyword>
<dbReference type="Gene3D" id="3.30.930.10">
    <property type="entry name" value="Bira Bifunctional Protein, Domain 2"/>
    <property type="match status" value="1"/>
</dbReference>
<dbReference type="GO" id="GO:0005737">
    <property type="term" value="C:cytoplasm"/>
    <property type="evidence" value="ECO:0007669"/>
    <property type="project" value="TreeGrafter"/>
</dbReference>
<evidence type="ECO:0000256" key="5">
    <source>
        <dbReference type="ARBA" id="ARBA00024227"/>
    </source>
</evidence>
<dbReference type="OrthoDB" id="9807064at2"/>
<feature type="transmembrane region" description="Helical" evidence="7">
    <location>
        <begin position="99"/>
        <end position="124"/>
    </location>
</feature>
<dbReference type="AlphaFoldDB" id="A0A3S9HKG0"/>
<dbReference type="Pfam" id="PF03099">
    <property type="entry name" value="BPL_LplA_LipB"/>
    <property type="match status" value="1"/>
</dbReference>
<dbReference type="Pfam" id="PF02237">
    <property type="entry name" value="BPL_C"/>
    <property type="match status" value="1"/>
</dbReference>
<keyword evidence="7" id="KW-0812">Transmembrane</keyword>
<evidence type="ECO:0000313" key="10">
    <source>
        <dbReference type="Proteomes" id="UP000275663"/>
    </source>
</evidence>
<dbReference type="PROSITE" id="PS51733">
    <property type="entry name" value="BPL_LPL_CATALYTIC"/>
    <property type="match status" value="1"/>
</dbReference>
<reference evidence="9 10" key="1">
    <citation type="journal article" date="2011" name="Int. J. Syst. Evol. Microbiol.">
        <title>Description of Undibacterium oligocarboniphilum sp. nov., isolated from purified water, and Undibacterium pigrum strain CCUG 49012 as the type strain of Undibacterium parvum sp. nov., and emended descriptions of the genus Undibacterium and the species Undibacterium pigrum.</title>
        <authorList>
            <person name="Eder W."/>
            <person name="Wanner G."/>
            <person name="Ludwig W."/>
            <person name="Busse H.J."/>
            <person name="Ziemke-Kageler F."/>
            <person name="Lang E."/>
        </authorList>
    </citation>
    <scope>NUCLEOTIDE SEQUENCE [LARGE SCALE GENOMIC DNA]</scope>
    <source>
        <strain evidence="9 10">DSM 23061</strain>
    </source>
</reference>
<dbReference type="EC" id="6.3.4.15" evidence="5"/>
<dbReference type="KEGG" id="upv:EJN92_11490"/>
<evidence type="ECO:0000256" key="1">
    <source>
        <dbReference type="ARBA" id="ARBA00022598"/>
    </source>
</evidence>
<dbReference type="InterPro" id="IPR004408">
    <property type="entry name" value="Biotin_CoA_COase_ligase"/>
</dbReference>
<feature type="transmembrane region" description="Helical" evidence="7">
    <location>
        <begin position="76"/>
        <end position="93"/>
    </location>
</feature>
<keyword evidence="7" id="KW-0472">Membrane</keyword>
<evidence type="ECO:0000313" key="9">
    <source>
        <dbReference type="EMBL" id="AZP12571.1"/>
    </source>
</evidence>